<dbReference type="SUPFAM" id="SSF141868">
    <property type="entry name" value="EAL domain-like"/>
    <property type="match status" value="1"/>
</dbReference>
<gene>
    <name evidence="2" type="ordered locus">EBL_c00230</name>
</gene>
<dbReference type="Proteomes" id="UP000001955">
    <property type="component" value="Chromosome"/>
</dbReference>
<name>I2B3Q6_SHIBC</name>
<feature type="domain" description="EAL" evidence="1">
    <location>
        <begin position="1"/>
        <end position="220"/>
    </location>
</feature>
<evidence type="ECO:0000259" key="1">
    <source>
        <dbReference type="PROSITE" id="PS50883"/>
    </source>
</evidence>
<dbReference type="STRING" id="630626.EBL_c00230"/>
<dbReference type="GO" id="GO:0071111">
    <property type="term" value="F:cyclic-guanylate-specific phosphodiesterase activity"/>
    <property type="evidence" value="ECO:0007669"/>
    <property type="project" value="InterPro"/>
</dbReference>
<dbReference type="SMART" id="SM00052">
    <property type="entry name" value="EAL"/>
    <property type="match status" value="1"/>
</dbReference>
<evidence type="ECO:0000313" key="2">
    <source>
        <dbReference type="EMBL" id="AFJ45160.1"/>
    </source>
</evidence>
<dbReference type="Pfam" id="PF00563">
    <property type="entry name" value="EAL"/>
    <property type="match status" value="1"/>
</dbReference>
<dbReference type="OrthoDB" id="6623526at2"/>
<dbReference type="HOGENOM" id="CLU_092727_1_0_6"/>
<protein>
    <submittedName>
        <fullName evidence="2">EAL domain containing protein</fullName>
    </submittedName>
</protein>
<evidence type="ECO:0000313" key="3">
    <source>
        <dbReference type="Proteomes" id="UP000001955"/>
    </source>
</evidence>
<accession>K6W4I7</accession>
<organism evidence="2 3">
    <name type="scientific">Shimwellia blattae (strain ATCC 29907 / DSM 4481 / JCM 1650 / NBRC 105725 / CDC 9005-74)</name>
    <name type="common">Escherichia blattae</name>
    <dbReference type="NCBI Taxonomy" id="630626"/>
    <lineage>
        <taxon>Bacteria</taxon>
        <taxon>Pseudomonadati</taxon>
        <taxon>Pseudomonadota</taxon>
        <taxon>Gammaproteobacteria</taxon>
        <taxon>Enterobacterales</taxon>
        <taxon>Enterobacteriaceae</taxon>
        <taxon>Shimwellia</taxon>
    </lineage>
</organism>
<dbReference type="RefSeq" id="WP_002443766.1">
    <property type="nucleotide sequence ID" value="NC_017910.1"/>
</dbReference>
<dbReference type="PANTHER" id="PTHR33121:SF70">
    <property type="entry name" value="SIGNALING PROTEIN YKOW"/>
    <property type="match status" value="1"/>
</dbReference>
<keyword evidence="3" id="KW-1185">Reference proteome</keyword>
<dbReference type="InterPro" id="IPR050706">
    <property type="entry name" value="Cyclic-di-GMP_PDE-like"/>
</dbReference>
<dbReference type="KEGG" id="ebt:EBL_c00230"/>
<dbReference type="PROSITE" id="PS50883">
    <property type="entry name" value="EAL"/>
    <property type="match status" value="1"/>
</dbReference>
<sequence length="220" mass="24968">MKLQCRFEPIVDIATGQIIASEMLCRPENEDAETFFRHAPLATLSDIVDLQIARLREPGIPQQQAVFINVSLDLLLDDKWADNVLPRMAGYNIELDCLQCMAHLDALTRRGAAIFSKVRRYGINIWLDDINEAAITAISALPLRFDGIKIDKYVLWHLAEINDRRTMADFARQLNELARVVIVEGVENDDHLQFAAVAPIRCAQGYYWPVDGNLSFELEI</sequence>
<dbReference type="InterPro" id="IPR035919">
    <property type="entry name" value="EAL_sf"/>
</dbReference>
<dbReference type="PANTHER" id="PTHR33121">
    <property type="entry name" value="CYCLIC DI-GMP PHOSPHODIESTERASE PDEF"/>
    <property type="match status" value="1"/>
</dbReference>
<accession>I2B3Q6</accession>
<dbReference type="eggNOG" id="COG2200">
    <property type="taxonomic scope" value="Bacteria"/>
</dbReference>
<reference evidence="2 3" key="1">
    <citation type="journal article" date="2012" name="J. Bacteriol.">
        <title>Complete genome sequence of the B12-producing Shimwellia blattae strain DSM 4481, isolated from a cockroach.</title>
        <authorList>
            <person name="Brzuszkiewicz E."/>
            <person name="Waschkowitz T."/>
            <person name="Wiezer A."/>
            <person name="Daniel R."/>
        </authorList>
    </citation>
    <scope>NUCLEOTIDE SEQUENCE [LARGE SCALE GENOMIC DNA]</scope>
    <source>
        <strain evidence="3">ATCC 29907 / DSM 4481 / JCM 1650 / NBRC 105725 / CDC 9005-74</strain>
    </source>
</reference>
<proteinExistence type="predicted"/>
<dbReference type="InterPro" id="IPR001633">
    <property type="entry name" value="EAL_dom"/>
</dbReference>
<dbReference type="EMBL" id="CP001560">
    <property type="protein sequence ID" value="AFJ45160.1"/>
    <property type="molecule type" value="Genomic_DNA"/>
</dbReference>
<dbReference type="Gene3D" id="3.20.20.450">
    <property type="entry name" value="EAL domain"/>
    <property type="match status" value="1"/>
</dbReference>
<dbReference type="AlphaFoldDB" id="I2B3Q6"/>